<dbReference type="PROSITE" id="PS51257">
    <property type="entry name" value="PROKAR_LIPOPROTEIN"/>
    <property type="match status" value="1"/>
</dbReference>
<evidence type="ECO:0000313" key="1">
    <source>
        <dbReference type="EMBL" id="AKU94011.1"/>
    </source>
</evidence>
<accession>A0A0K1PKT3</accession>
<organism evidence="1 2">
    <name type="scientific">Labilithrix luteola</name>
    <dbReference type="NCBI Taxonomy" id="1391654"/>
    <lineage>
        <taxon>Bacteria</taxon>
        <taxon>Pseudomonadati</taxon>
        <taxon>Myxococcota</taxon>
        <taxon>Polyangia</taxon>
        <taxon>Polyangiales</taxon>
        <taxon>Labilitrichaceae</taxon>
        <taxon>Labilithrix</taxon>
    </lineage>
</organism>
<proteinExistence type="predicted"/>
<dbReference type="RefSeq" id="WP_146645675.1">
    <property type="nucleotide sequence ID" value="NZ_CP012333.1"/>
</dbReference>
<dbReference type="EMBL" id="CP012333">
    <property type="protein sequence ID" value="AKU94011.1"/>
    <property type="molecule type" value="Genomic_DNA"/>
</dbReference>
<dbReference type="Proteomes" id="UP000064967">
    <property type="component" value="Chromosome"/>
</dbReference>
<dbReference type="KEGG" id="llu:AKJ09_00675"/>
<gene>
    <name evidence="1" type="ORF">AKJ09_00675</name>
</gene>
<protein>
    <recommendedName>
        <fullName evidence="3">Lipoprotein</fullName>
    </recommendedName>
</protein>
<sequence length="179" mass="19401">MRSDLVAGSMIAVVALACAQRAEAPVPLASPETLDVVFDSPACERAEPPPSVERVVEGITAHPSRFWHVRGCFPVRLSDAPACEWACVVVQSGPCGNGGSHEVLALSARGHVVGYAGIRDSQRWYQRDFRIENTPRGPVLQVDLHAVPTTTEEHFESYRLLDGRVVCLDANCSSIQAPR</sequence>
<evidence type="ECO:0000313" key="2">
    <source>
        <dbReference type="Proteomes" id="UP000064967"/>
    </source>
</evidence>
<dbReference type="AlphaFoldDB" id="A0A0K1PKT3"/>
<name>A0A0K1PKT3_9BACT</name>
<reference evidence="1 2" key="1">
    <citation type="submission" date="2015-08" db="EMBL/GenBank/DDBJ databases">
        <authorList>
            <person name="Babu N.S."/>
            <person name="Beckwith C.J."/>
            <person name="Beseler K.G."/>
            <person name="Brison A."/>
            <person name="Carone J.V."/>
            <person name="Caskin T.P."/>
            <person name="Diamond M."/>
            <person name="Durham M.E."/>
            <person name="Foxe J.M."/>
            <person name="Go M."/>
            <person name="Henderson B.A."/>
            <person name="Jones I.B."/>
            <person name="McGettigan J.A."/>
            <person name="Micheletti S.J."/>
            <person name="Nasrallah M.E."/>
            <person name="Ortiz D."/>
            <person name="Piller C.R."/>
            <person name="Privatt S.R."/>
            <person name="Schneider S.L."/>
            <person name="Sharp S."/>
            <person name="Smith T.C."/>
            <person name="Stanton J.D."/>
            <person name="Ullery H.E."/>
            <person name="Wilson R.J."/>
            <person name="Serrano M.G."/>
            <person name="Buck G."/>
            <person name="Lee V."/>
            <person name="Wang Y."/>
            <person name="Carvalho R."/>
            <person name="Voegtly L."/>
            <person name="Shi R."/>
            <person name="Duckworth R."/>
            <person name="Johnson A."/>
            <person name="Loviza R."/>
            <person name="Walstead R."/>
            <person name="Shah Z."/>
            <person name="Kiflezghi M."/>
            <person name="Wade K."/>
            <person name="Ball S.L."/>
            <person name="Bradley K.W."/>
            <person name="Asai D.J."/>
            <person name="Bowman C.A."/>
            <person name="Russell D.A."/>
            <person name="Pope W.H."/>
            <person name="Jacobs-Sera D."/>
            <person name="Hendrix R.W."/>
            <person name="Hatfull G.F."/>
        </authorList>
    </citation>
    <scope>NUCLEOTIDE SEQUENCE [LARGE SCALE GENOMIC DNA]</scope>
    <source>
        <strain evidence="1 2">DSM 27648</strain>
    </source>
</reference>
<dbReference type="STRING" id="1391654.AKJ09_00675"/>
<keyword evidence="2" id="KW-1185">Reference proteome</keyword>
<evidence type="ECO:0008006" key="3">
    <source>
        <dbReference type="Google" id="ProtNLM"/>
    </source>
</evidence>